<sequence>MPKALPVTRTEDLHHRAGATLADTLEQAAAAVAAGDFTRAATAAQQLAQYAEHAQNAVARDALAVGTDWWQLGEQFGLHP</sequence>
<proteinExistence type="predicted"/>
<organism evidence="1 2">
    <name type="scientific">Actinoplanes derwentensis</name>
    <dbReference type="NCBI Taxonomy" id="113562"/>
    <lineage>
        <taxon>Bacteria</taxon>
        <taxon>Bacillati</taxon>
        <taxon>Actinomycetota</taxon>
        <taxon>Actinomycetes</taxon>
        <taxon>Micromonosporales</taxon>
        <taxon>Micromonosporaceae</taxon>
        <taxon>Actinoplanes</taxon>
    </lineage>
</organism>
<reference evidence="1 2" key="1">
    <citation type="submission" date="2016-10" db="EMBL/GenBank/DDBJ databases">
        <authorList>
            <person name="de Groot N.N."/>
        </authorList>
    </citation>
    <scope>NUCLEOTIDE SEQUENCE [LARGE SCALE GENOMIC DNA]</scope>
    <source>
        <strain evidence="1 2">DSM 43941</strain>
    </source>
</reference>
<dbReference type="Proteomes" id="UP000198688">
    <property type="component" value="Chromosome I"/>
</dbReference>
<evidence type="ECO:0000313" key="2">
    <source>
        <dbReference type="Proteomes" id="UP000198688"/>
    </source>
</evidence>
<protein>
    <submittedName>
        <fullName evidence="1">Uncharacterized protein</fullName>
    </submittedName>
</protein>
<accession>A0A1H1WPB8</accession>
<dbReference type="AlphaFoldDB" id="A0A1H1WPB8"/>
<evidence type="ECO:0000313" key="1">
    <source>
        <dbReference type="EMBL" id="SDS99107.1"/>
    </source>
</evidence>
<gene>
    <name evidence="1" type="ORF">SAMN04489716_2188</name>
</gene>
<keyword evidence="2" id="KW-1185">Reference proteome</keyword>
<dbReference type="RefSeq" id="WP_239135527.1">
    <property type="nucleotide sequence ID" value="NZ_BOMJ01000039.1"/>
</dbReference>
<name>A0A1H1WPB8_9ACTN</name>
<dbReference type="EMBL" id="LT629758">
    <property type="protein sequence ID" value="SDS99107.1"/>
    <property type="molecule type" value="Genomic_DNA"/>
</dbReference>